<feature type="transmembrane region" description="Helical" evidence="5">
    <location>
        <begin position="65"/>
        <end position="83"/>
    </location>
</feature>
<evidence type="ECO:0000256" key="5">
    <source>
        <dbReference type="SAM" id="Phobius"/>
    </source>
</evidence>
<sequence length="147" mass="15375">MNQSAGTPSEPRGAVPVVRAARGRELALRSLQALLALFYVFASALPKLIAHPSATEGFEQIGFGMWFMYAIGVLELAGGIALVVPRLAGLSALALIALMAGAFITQVAVFDGRNAYTPLLLMVPLGAIAWVRRGTVTALAARLRGTA</sequence>
<keyword evidence="7" id="KW-1185">Reference proteome</keyword>
<dbReference type="RefSeq" id="WP_189035257.1">
    <property type="nucleotide sequence ID" value="NZ_BMMP01000001.1"/>
</dbReference>
<evidence type="ECO:0000313" key="6">
    <source>
        <dbReference type="EMBL" id="GGO42621.1"/>
    </source>
</evidence>
<keyword evidence="4 5" id="KW-0472">Membrane</keyword>
<dbReference type="InterPro" id="IPR032808">
    <property type="entry name" value="DoxX"/>
</dbReference>
<evidence type="ECO:0000256" key="4">
    <source>
        <dbReference type="ARBA" id="ARBA00023136"/>
    </source>
</evidence>
<dbReference type="EMBL" id="BMMP01000001">
    <property type="protein sequence ID" value="GGO42621.1"/>
    <property type="molecule type" value="Genomic_DNA"/>
</dbReference>
<reference evidence="7" key="1">
    <citation type="journal article" date="2019" name="Int. J. Syst. Evol. Microbiol.">
        <title>The Global Catalogue of Microorganisms (GCM) 10K type strain sequencing project: providing services to taxonomists for standard genome sequencing and annotation.</title>
        <authorList>
            <consortium name="The Broad Institute Genomics Platform"/>
            <consortium name="The Broad Institute Genome Sequencing Center for Infectious Disease"/>
            <person name="Wu L."/>
            <person name="Ma J."/>
        </authorList>
    </citation>
    <scope>NUCLEOTIDE SEQUENCE [LARGE SCALE GENOMIC DNA]</scope>
    <source>
        <strain evidence="7">CGMCC 4.7178</strain>
    </source>
</reference>
<evidence type="ECO:0000313" key="7">
    <source>
        <dbReference type="Proteomes" id="UP000631535"/>
    </source>
</evidence>
<organism evidence="6 7">
    <name type="scientific">Streptomyces daqingensis</name>
    <dbReference type="NCBI Taxonomy" id="1472640"/>
    <lineage>
        <taxon>Bacteria</taxon>
        <taxon>Bacillati</taxon>
        <taxon>Actinomycetota</taxon>
        <taxon>Actinomycetes</taxon>
        <taxon>Kitasatosporales</taxon>
        <taxon>Streptomycetaceae</taxon>
        <taxon>Streptomyces</taxon>
    </lineage>
</organism>
<proteinExistence type="predicted"/>
<evidence type="ECO:0000256" key="3">
    <source>
        <dbReference type="ARBA" id="ARBA00022989"/>
    </source>
</evidence>
<feature type="transmembrane region" description="Helical" evidence="5">
    <location>
        <begin position="115"/>
        <end position="132"/>
    </location>
</feature>
<dbReference type="Proteomes" id="UP000631535">
    <property type="component" value="Unassembled WGS sequence"/>
</dbReference>
<accession>A0ABQ2LSE6</accession>
<dbReference type="Pfam" id="PF13564">
    <property type="entry name" value="DoxX_2"/>
    <property type="match status" value="1"/>
</dbReference>
<keyword evidence="2 5" id="KW-0812">Transmembrane</keyword>
<evidence type="ECO:0000256" key="1">
    <source>
        <dbReference type="ARBA" id="ARBA00004141"/>
    </source>
</evidence>
<keyword evidence="3 5" id="KW-1133">Transmembrane helix</keyword>
<evidence type="ECO:0000256" key="2">
    <source>
        <dbReference type="ARBA" id="ARBA00022692"/>
    </source>
</evidence>
<feature type="transmembrane region" description="Helical" evidence="5">
    <location>
        <begin position="90"/>
        <end position="109"/>
    </location>
</feature>
<gene>
    <name evidence="6" type="ORF">GCM10012287_03930</name>
</gene>
<feature type="transmembrane region" description="Helical" evidence="5">
    <location>
        <begin position="26"/>
        <end position="45"/>
    </location>
</feature>
<comment type="caution">
    <text evidence="6">The sequence shown here is derived from an EMBL/GenBank/DDBJ whole genome shotgun (WGS) entry which is preliminary data.</text>
</comment>
<name>A0ABQ2LSE6_9ACTN</name>
<comment type="subcellular location">
    <subcellularLocation>
        <location evidence="1">Membrane</location>
        <topology evidence="1">Multi-pass membrane protein</topology>
    </subcellularLocation>
</comment>
<protein>
    <submittedName>
        <fullName evidence="6">Membrane protein</fullName>
    </submittedName>
</protein>